<dbReference type="InterPro" id="IPR000073">
    <property type="entry name" value="AB_hydrolase_1"/>
</dbReference>
<feature type="compositionally biased region" description="Polar residues" evidence="1">
    <location>
        <begin position="34"/>
        <end position="43"/>
    </location>
</feature>
<reference evidence="4 5" key="1">
    <citation type="journal article" date="2016" name="Int. J. Syst. Evol. Microbiol.">
        <title>Acidipila dinghuensis sp. nov., an acidobacterium isolated from forest soil.</title>
        <authorList>
            <person name="Jiang Y.W."/>
            <person name="Wang J."/>
            <person name="Chen M.H."/>
            <person name="Lv Y.Y."/>
            <person name="Qiu L.H."/>
        </authorList>
    </citation>
    <scope>NUCLEOTIDE SEQUENCE [LARGE SCALE GENOMIC DNA]</scope>
    <source>
        <strain evidence="4 5">DHOF10</strain>
    </source>
</reference>
<dbReference type="AlphaFoldDB" id="A0A4Q1SCY2"/>
<evidence type="ECO:0000313" key="4">
    <source>
        <dbReference type="EMBL" id="RXS95074.1"/>
    </source>
</evidence>
<dbReference type="OrthoDB" id="9798884at2"/>
<dbReference type="EMBL" id="SDMK01000002">
    <property type="protein sequence ID" value="RXS95074.1"/>
    <property type="molecule type" value="Genomic_DNA"/>
</dbReference>
<keyword evidence="5" id="KW-1185">Reference proteome</keyword>
<dbReference type="GO" id="GO:0016787">
    <property type="term" value="F:hydrolase activity"/>
    <property type="evidence" value="ECO:0007669"/>
    <property type="project" value="UniProtKB-KW"/>
</dbReference>
<keyword evidence="4" id="KW-0378">Hydrolase</keyword>
<keyword evidence="2" id="KW-1133">Transmembrane helix</keyword>
<sequence>MTLSSAATARPSSAASAVRRSNPRMSLPLAKPKSQPNRSTSSAPVEETIRAAWLLKAVLITLAAALFCVYASLCLLFYQGQWQLILHPSHLIAATPAAQGLKFEDVHFDVTETGVSQLDGWWIPADPGSRWSSSAILYLHDGAGSLSDALPTLAMLHDLGVNVFAFDYRGFGRSVSVRPGEQTMQADAQAAWNYLTQTRSLSAQSVVLYGTGLGATPATQLAAATSPAGIILDTPSETARTLFLRDSRSHILPLWLLQNQNFDPEPVLRALAIPKLFLDRDGERPRTRQLFHAAAYPRTYVEARSQIDTTHALQQFFDQVLH</sequence>
<comment type="caution">
    <text evidence="4">The sequence shown here is derived from an EMBL/GenBank/DDBJ whole genome shotgun (WGS) entry which is preliminary data.</text>
</comment>
<organism evidence="4 5">
    <name type="scientific">Silvibacterium dinghuense</name>
    <dbReference type="NCBI Taxonomy" id="1560006"/>
    <lineage>
        <taxon>Bacteria</taxon>
        <taxon>Pseudomonadati</taxon>
        <taxon>Acidobacteriota</taxon>
        <taxon>Terriglobia</taxon>
        <taxon>Terriglobales</taxon>
        <taxon>Acidobacteriaceae</taxon>
        <taxon>Silvibacterium</taxon>
    </lineage>
</organism>
<dbReference type="PANTHER" id="PTHR12277">
    <property type="entry name" value="ALPHA/BETA HYDROLASE DOMAIN-CONTAINING PROTEIN"/>
    <property type="match status" value="1"/>
</dbReference>
<gene>
    <name evidence="4" type="ORF">ESZ00_10665</name>
</gene>
<evidence type="ECO:0000256" key="1">
    <source>
        <dbReference type="SAM" id="MobiDB-lite"/>
    </source>
</evidence>
<feature type="transmembrane region" description="Helical" evidence="2">
    <location>
        <begin position="53"/>
        <end position="78"/>
    </location>
</feature>
<dbReference type="PANTHER" id="PTHR12277:SF81">
    <property type="entry name" value="PROTEIN ABHD13"/>
    <property type="match status" value="1"/>
</dbReference>
<evidence type="ECO:0000259" key="3">
    <source>
        <dbReference type="Pfam" id="PF12697"/>
    </source>
</evidence>
<evidence type="ECO:0000313" key="5">
    <source>
        <dbReference type="Proteomes" id="UP000290253"/>
    </source>
</evidence>
<proteinExistence type="predicted"/>
<keyword evidence="2" id="KW-0472">Membrane</keyword>
<accession>A0A4Q1SCY2</accession>
<feature type="compositionally biased region" description="Low complexity" evidence="1">
    <location>
        <begin position="1"/>
        <end position="20"/>
    </location>
</feature>
<dbReference type="Proteomes" id="UP000290253">
    <property type="component" value="Unassembled WGS sequence"/>
</dbReference>
<keyword evidence="2" id="KW-0812">Transmembrane</keyword>
<feature type="region of interest" description="Disordered" evidence="1">
    <location>
        <begin position="1"/>
        <end position="43"/>
    </location>
</feature>
<name>A0A4Q1SCY2_9BACT</name>
<dbReference type="InterPro" id="IPR029058">
    <property type="entry name" value="AB_hydrolase_fold"/>
</dbReference>
<dbReference type="Gene3D" id="3.40.50.1820">
    <property type="entry name" value="alpha/beta hydrolase"/>
    <property type="match status" value="1"/>
</dbReference>
<feature type="domain" description="AB hydrolase-1" evidence="3">
    <location>
        <begin position="137"/>
        <end position="297"/>
    </location>
</feature>
<protein>
    <submittedName>
        <fullName evidence="4">Alpha/beta hydrolase</fullName>
    </submittedName>
</protein>
<evidence type="ECO:0000256" key="2">
    <source>
        <dbReference type="SAM" id="Phobius"/>
    </source>
</evidence>
<dbReference type="Pfam" id="PF12697">
    <property type="entry name" value="Abhydrolase_6"/>
    <property type="match status" value="1"/>
</dbReference>
<dbReference type="SUPFAM" id="SSF53474">
    <property type="entry name" value="alpha/beta-Hydrolases"/>
    <property type="match status" value="1"/>
</dbReference>